<evidence type="ECO:0000259" key="1">
    <source>
        <dbReference type="PROSITE" id="PS51186"/>
    </source>
</evidence>
<keyword evidence="3" id="KW-1185">Reference proteome</keyword>
<dbReference type="SUPFAM" id="SSF55729">
    <property type="entry name" value="Acyl-CoA N-acyltransferases (Nat)"/>
    <property type="match status" value="1"/>
</dbReference>
<sequence>MIELAGRKMTLTNATEELMDELYYWRFEDPQQEAKRWNGPYIPEVWLSQDHHRKKWLEEKDISFGVPASLVITADGKAIGYVGAYWVDENTNWLETGVVIYDTNYWNGGYGSEAYRMWIDFLFANTDLHRLGMSTWSGNERMMTVAKRLGMTEEARIRKARIVNGQLYDAIKMGILREEWEVQ</sequence>
<evidence type="ECO:0000313" key="3">
    <source>
        <dbReference type="Proteomes" id="UP000092687"/>
    </source>
</evidence>
<dbReference type="STRING" id="1215089.BBI08_03745"/>
<dbReference type="GO" id="GO:0016747">
    <property type="term" value="F:acyltransferase activity, transferring groups other than amino-acyl groups"/>
    <property type="evidence" value="ECO:0007669"/>
    <property type="project" value="InterPro"/>
</dbReference>
<organism evidence="2 3">
    <name type="scientific">Planococcus halocryophilus</name>
    <dbReference type="NCBI Taxonomy" id="1215089"/>
    <lineage>
        <taxon>Bacteria</taxon>
        <taxon>Bacillati</taxon>
        <taxon>Bacillota</taxon>
        <taxon>Bacilli</taxon>
        <taxon>Bacillales</taxon>
        <taxon>Caryophanaceae</taxon>
        <taxon>Planococcus</taxon>
    </lineage>
</organism>
<protein>
    <submittedName>
        <fullName evidence="2">GNAT family N-acetyltransferase</fullName>
    </submittedName>
</protein>
<name>A0A1C7DP08_9BACL</name>
<dbReference type="KEGG" id="phc:BBI08_03745"/>
<gene>
    <name evidence="2" type="ORF">BBI08_03745</name>
</gene>
<dbReference type="InterPro" id="IPR016181">
    <property type="entry name" value="Acyl_CoA_acyltransferase"/>
</dbReference>
<proteinExistence type="predicted"/>
<evidence type="ECO:0000313" key="2">
    <source>
        <dbReference type="EMBL" id="ANU13011.1"/>
    </source>
</evidence>
<dbReference type="AlphaFoldDB" id="A0A1C7DP08"/>
<dbReference type="Pfam" id="PF13302">
    <property type="entry name" value="Acetyltransf_3"/>
    <property type="match status" value="1"/>
</dbReference>
<reference evidence="2" key="1">
    <citation type="submission" date="2016-10" db="EMBL/GenBank/DDBJ databases">
        <authorList>
            <person name="de Groot N.N."/>
        </authorList>
    </citation>
    <scope>NUCLEOTIDE SEQUENCE</scope>
    <source>
        <strain evidence="2">DSM 24743</strain>
    </source>
</reference>
<dbReference type="EMBL" id="CP016537">
    <property type="protein sequence ID" value="ANU13011.1"/>
    <property type="molecule type" value="Genomic_DNA"/>
</dbReference>
<keyword evidence="2" id="KW-0808">Transferase</keyword>
<accession>A0A1C7DP08</accession>
<dbReference type="Gene3D" id="3.40.630.30">
    <property type="match status" value="1"/>
</dbReference>
<dbReference type="PANTHER" id="PTHR43415:SF4">
    <property type="entry name" value="N-ACETYLTRANSFERASE DOMAIN-CONTAINING PROTEIN"/>
    <property type="match status" value="1"/>
</dbReference>
<dbReference type="PANTHER" id="PTHR43415">
    <property type="entry name" value="SPERMIDINE N(1)-ACETYLTRANSFERASE"/>
    <property type="match status" value="1"/>
</dbReference>
<dbReference type="Proteomes" id="UP000092687">
    <property type="component" value="Chromosome"/>
</dbReference>
<dbReference type="PROSITE" id="PS51186">
    <property type="entry name" value="GNAT"/>
    <property type="match status" value="1"/>
</dbReference>
<dbReference type="InterPro" id="IPR000182">
    <property type="entry name" value="GNAT_dom"/>
</dbReference>
<feature type="domain" description="N-acetyltransferase" evidence="1">
    <location>
        <begin position="9"/>
        <end position="178"/>
    </location>
</feature>